<accession>A0A1D4RNP1</accession>
<dbReference type="Proteomes" id="UP000095768">
    <property type="component" value="Unassembled WGS sequence"/>
</dbReference>
<dbReference type="EMBL" id="FMPG01000020">
    <property type="protein sequence ID" value="SCT48882.1"/>
    <property type="molecule type" value="Genomic_DNA"/>
</dbReference>
<comment type="subunit">
    <text evidence="2">Heterodimer of SbcC and SbcD.</text>
</comment>
<dbReference type="AlphaFoldDB" id="A0A1D4RNP1"/>
<gene>
    <name evidence="6" type="primary">sbcC</name>
    <name evidence="6" type="ORF">SAMEA2297795_02610</name>
</gene>
<feature type="coiled-coil region" evidence="5">
    <location>
        <begin position="670"/>
        <end position="771"/>
    </location>
</feature>
<dbReference type="GO" id="GO:0004527">
    <property type="term" value="F:exonuclease activity"/>
    <property type="evidence" value="ECO:0007669"/>
    <property type="project" value="UniProtKB-KW"/>
</dbReference>
<dbReference type="SUPFAM" id="SSF52540">
    <property type="entry name" value="P-loop containing nucleoside triphosphate hydrolases"/>
    <property type="match status" value="1"/>
</dbReference>
<dbReference type="GO" id="GO:0016887">
    <property type="term" value="F:ATP hydrolysis activity"/>
    <property type="evidence" value="ECO:0007669"/>
    <property type="project" value="InterPro"/>
</dbReference>
<dbReference type="Pfam" id="PF13558">
    <property type="entry name" value="SbcC_Walker_B"/>
    <property type="match status" value="1"/>
</dbReference>
<dbReference type="Gene3D" id="3.40.50.300">
    <property type="entry name" value="P-loop containing nucleotide triphosphate hydrolases"/>
    <property type="match status" value="2"/>
</dbReference>
<dbReference type="PANTHER" id="PTHR32114">
    <property type="entry name" value="ABC TRANSPORTER ABCH.3"/>
    <property type="match status" value="1"/>
</dbReference>
<organism evidence="6 7">
    <name type="scientific">Staphylococcus caeli</name>
    <dbReference type="NCBI Taxonomy" id="2201815"/>
    <lineage>
        <taxon>Bacteria</taxon>
        <taxon>Bacillati</taxon>
        <taxon>Bacillota</taxon>
        <taxon>Bacilli</taxon>
        <taxon>Bacillales</taxon>
        <taxon>Staphylococcaceae</taxon>
        <taxon>Staphylococcus</taxon>
    </lineage>
</organism>
<reference evidence="6 7" key="1">
    <citation type="submission" date="2016-09" db="EMBL/GenBank/DDBJ databases">
        <authorList>
            <consortium name="Pathogen Informatics"/>
        </authorList>
    </citation>
    <scope>NUCLEOTIDE SEQUENCE [LARGE SCALE GENOMIC DNA]</scope>
    <source>
        <strain evidence="6 7">82B</strain>
    </source>
</reference>
<dbReference type="GO" id="GO:0005524">
    <property type="term" value="F:ATP binding"/>
    <property type="evidence" value="ECO:0007669"/>
    <property type="project" value="UniProtKB-KW"/>
</dbReference>
<dbReference type="GO" id="GO:0006260">
    <property type="term" value="P:DNA replication"/>
    <property type="evidence" value="ECO:0007669"/>
    <property type="project" value="UniProtKB-KW"/>
</dbReference>
<evidence type="ECO:0000256" key="3">
    <source>
        <dbReference type="ARBA" id="ARBA00013368"/>
    </source>
</evidence>
<evidence type="ECO:0000313" key="6">
    <source>
        <dbReference type="EMBL" id="SCT48882.1"/>
    </source>
</evidence>
<dbReference type="NCBIfam" id="NF041751">
    <property type="entry name" value="sbcc_Staph"/>
    <property type="match status" value="1"/>
</dbReference>
<evidence type="ECO:0000256" key="4">
    <source>
        <dbReference type="ARBA" id="ARBA00022801"/>
    </source>
</evidence>
<keyword evidence="6" id="KW-0269">Exonuclease</keyword>
<name>A0A1D4RNP1_9STAP</name>
<keyword evidence="5" id="KW-0175">Coiled coil</keyword>
<dbReference type="RefSeq" id="WP_070014102.1">
    <property type="nucleotide sequence ID" value="NZ_FMPG01000020.1"/>
</dbReference>
<protein>
    <recommendedName>
        <fullName evidence="3">Nuclease SbcCD subunit C</fullName>
    </recommendedName>
</protein>
<keyword evidence="4" id="KW-0378">Hydrolase</keyword>
<feature type="coiled-coil region" evidence="5">
    <location>
        <begin position="602"/>
        <end position="636"/>
    </location>
</feature>
<feature type="coiled-coil region" evidence="5">
    <location>
        <begin position="808"/>
        <end position="835"/>
    </location>
</feature>
<feature type="coiled-coil region" evidence="5">
    <location>
        <begin position="537"/>
        <end position="564"/>
    </location>
</feature>
<keyword evidence="6" id="KW-0540">Nuclease</keyword>
<sequence length="1009" mass="118886">MRPIKLKLNNFGPFLNETIDFTYVNNNQLFLISGKTGSGKTMIFDAIVYALFGEASTKDRKEGDLRSHFAENNMPMKVEFEFKLRNNVFKIQRQGAFIKEGNKNKTLGQLVVYQLEKDEYVLRESKINNGNQYIKQLLGVNADQFRQLFILPQGEFKRFLLSKSSEKQEILRTLFNSQRFEEIQKYLTEDVKEVRQQIEKHFNTLENFWQEIQTFEADNLNEHKMVNARQTNRLLEVLPDFEKKATEIQKELNQQKKANQELLNQAEVKLNENMKLQESLKHLDIKRKEYDSLLVREDEINKKIKRIKEINEVRPVVNLLDTKENLISKKEKVNVEINEKDRNLAELEEKLKNSIDELEFYKNNINEIEQYRDFVDKTKIFYDKSSKYSEAYNRFKLYNEELLNLREQLKDNEININDTQNQLQQRHTNYKKLEYINEEIYVLKDEIKVLKQNEQDKKEYDALLKRKTQKQTFLKENESALVDLMDKYQTIDKTNIHLNDKREMIKQIQSSIHSGDTCPICGSHINSIEEHIDFAELNRREKQLSEIETQKNKLNESKIKNESELQYIDEQLLKYNEESIATTNYEDRELDLAKKYKEKVLVEKENEAIEKLKLKQQQLENNYHDLQIAIQNKVHELKQNEMIINDFENTTGYNEINQFSDIYKHYYNKVNDFDNKTKELEQKIQNFNSTLAVERNSKSYLDKNKDELQNDIEKINNKIQDEMQSIGFTTLDQIYQVTAQTSEKEALEKEVESYEKSKQSMELIIKQLNEETMERKPEDIELLTEDYKNKQNALETISTSLSQHEYKMELNRKKINEIKNIIETLNNALQTQQEIFQLAEILAGKNDQKLTLENYVLIYYLERILAQANQRLALMTGQRYQLTRRSQISQGYSGLEIDVFDSHSNQSRHITSLSGGETFQASLALALGLSEIVQQESGGISLDSMFVDEGFGTLDQETLETALDTLLSLKSSGRMVGIISHVSELKQRIPIILEVISEQYQSIAQFKKQ</sequence>
<dbReference type="InterPro" id="IPR053380">
    <property type="entry name" value="SbcCD_Nuclease_C"/>
</dbReference>
<evidence type="ECO:0000313" key="7">
    <source>
        <dbReference type="Proteomes" id="UP000095768"/>
    </source>
</evidence>
<dbReference type="InterPro" id="IPR027417">
    <property type="entry name" value="P-loop_NTPase"/>
</dbReference>
<evidence type="ECO:0000256" key="2">
    <source>
        <dbReference type="ARBA" id="ARBA00011322"/>
    </source>
</evidence>
<evidence type="ECO:0000256" key="1">
    <source>
        <dbReference type="ARBA" id="ARBA00006930"/>
    </source>
</evidence>
<proteinExistence type="inferred from homology"/>
<feature type="coiled-coil region" evidence="5">
    <location>
        <begin position="238"/>
        <end position="279"/>
    </location>
</feature>
<dbReference type="PANTHER" id="PTHR32114:SF2">
    <property type="entry name" value="ABC TRANSPORTER ABCH.3"/>
    <property type="match status" value="1"/>
</dbReference>
<dbReference type="GO" id="GO:0004519">
    <property type="term" value="F:endonuclease activity"/>
    <property type="evidence" value="ECO:0007669"/>
    <property type="project" value="UniProtKB-KW"/>
</dbReference>
<dbReference type="GO" id="GO:0006310">
    <property type="term" value="P:DNA recombination"/>
    <property type="evidence" value="ECO:0007669"/>
    <property type="project" value="UniProtKB-KW"/>
</dbReference>
<feature type="coiled-coil region" evidence="5">
    <location>
        <begin position="323"/>
        <end position="426"/>
    </location>
</feature>
<evidence type="ECO:0000256" key="5">
    <source>
        <dbReference type="SAM" id="Coils"/>
    </source>
</evidence>
<dbReference type="OrthoDB" id="9795626at2"/>
<dbReference type="GO" id="GO:0006302">
    <property type="term" value="P:double-strand break repair"/>
    <property type="evidence" value="ECO:0007669"/>
    <property type="project" value="InterPro"/>
</dbReference>
<comment type="similarity">
    <text evidence="1">Belongs to the SMC family. SbcC subfamily.</text>
</comment>